<reference evidence="3" key="2">
    <citation type="submission" date="2021-04" db="EMBL/GenBank/DDBJ databases">
        <authorList>
            <person name="Gilroy R."/>
        </authorList>
    </citation>
    <scope>NUCLEOTIDE SEQUENCE</scope>
    <source>
        <strain evidence="3">F6-686</strain>
    </source>
</reference>
<evidence type="ECO:0000313" key="3">
    <source>
        <dbReference type="EMBL" id="MBU3828068.1"/>
    </source>
</evidence>
<keyword evidence="1" id="KW-0812">Transmembrane</keyword>
<name>A0A9E2KR12_9LACO</name>
<reference evidence="3" key="1">
    <citation type="journal article" date="2021" name="PeerJ">
        <title>Extensive microbial diversity within the chicken gut microbiome revealed by metagenomics and culture.</title>
        <authorList>
            <person name="Gilroy R."/>
            <person name="Ravi A."/>
            <person name="Getino M."/>
            <person name="Pursley I."/>
            <person name="Horton D.L."/>
            <person name="Alikhan N.F."/>
            <person name="Baker D."/>
            <person name="Gharbi K."/>
            <person name="Hall N."/>
            <person name="Watson M."/>
            <person name="Adriaenssens E.M."/>
            <person name="Foster-Nyarko E."/>
            <person name="Jarju S."/>
            <person name="Secka A."/>
            <person name="Antonio M."/>
            <person name="Oren A."/>
            <person name="Chaudhuri R.R."/>
            <person name="La Ragione R."/>
            <person name="Hildebrand F."/>
            <person name="Pallen M.J."/>
        </authorList>
    </citation>
    <scope>NUCLEOTIDE SEQUENCE</scope>
    <source>
        <strain evidence="3">F6-686</strain>
    </source>
</reference>
<dbReference type="GO" id="GO:0008745">
    <property type="term" value="F:N-acetylmuramoyl-L-alanine amidase activity"/>
    <property type="evidence" value="ECO:0007669"/>
    <property type="project" value="InterPro"/>
</dbReference>
<accession>A0A9E2KR12</accession>
<dbReference type="SMART" id="SM00644">
    <property type="entry name" value="Ami_2"/>
    <property type="match status" value="1"/>
</dbReference>
<dbReference type="InterPro" id="IPR036505">
    <property type="entry name" value="Amidase/PGRP_sf"/>
</dbReference>
<gene>
    <name evidence="3" type="ORF">H9806_02790</name>
</gene>
<keyword evidence="1" id="KW-0472">Membrane</keyword>
<comment type="caution">
    <text evidence="3">The sequence shown here is derived from an EMBL/GenBank/DDBJ whole genome shotgun (WGS) entry which is preliminary data.</text>
</comment>
<dbReference type="EMBL" id="JAHLFT010000033">
    <property type="protein sequence ID" value="MBU3828068.1"/>
    <property type="molecule type" value="Genomic_DNA"/>
</dbReference>
<dbReference type="SUPFAM" id="SSF55846">
    <property type="entry name" value="N-acetylmuramoyl-L-alanine amidase-like"/>
    <property type="match status" value="1"/>
</dbReference>
<dbReference type="Pfam" id="PF03217">
    <property type="entry name" value="SlpA"/>
    <property type="match status" value="1"/>
</dbReference>
<evidence type="ECO:0000256" key="1">
    <source>
        <dbReference type="SAM" id="Phobius"/>
    </source>
</evidence>
<dbReference type="InterPro" id="IPR024968">
    <property type="entry name" value="SlpA_C_lactobacillus"/>
</dbReference>
<dbReference type="GO" id="GO:0009253">
    <property type="term" value="P:peptidoglycan catabolic process"/>
    <property type="evidence" value="ECO:0007669"/>
    <property type="project" value="InterPro"/>
</dbReference>
<dbReference type="AlphaFoldDB" id="A0A9E2KR12"/>
<evidence type="ECO:0000313" key="4">
    <source>
        <dbReference type="Proteomes" id="UP000823844"/>
    </source>
</evidence>
<dbReference type="Pfam" id="PF01510">
    <property type="entry name" value="Amidase_2"/>
    <property type="match status" value="1"/>
</dbReference>
<keyword evidence="1" id="KW-1133">Transmembrane helix</keyword>
<dbReference type="Gene3D" id="3.40.80.10">
    <property type="entry name" value="Peptidoglycan recognition protein-like"/>
    <property type="match status" value="1"/>
</dbReference>
<feature type="domain" description="N-acetylmuramoyl-L-alanine amidase" evidence="2">
    <location>
        <begin position="65"/>
        <end position="207"/>
    </location>
</feature>
<dbReference type="Proteomes" id="UP000823844">
    <property type="component" value="Unassembled WGS sequence"/>
</dbReference>
<evidence type="ECO:0000259" key="2">
    <source>
        <dbReference type="SMART" id="SM00644"/>
    </source>
</evidence>
<dbReference type="CDD" id="cd06583">
    <property type="entry name" value="PGRP"/>
    <property type="match status" value="1"/>
</dbReference>
<dbReference type="InterPro" id="IPR002502">
    <property type="entry name" value="Amidase_domain"/>
</dbReference>
<proteinExistence type="predicted"/>
<protein>
    <submittedName>
        <fullName evidence="3">SLAP domain-containing protein</fullName>
    </submittedName>
</protein>
<feature type="transmembrane region" description="Helical" evidence="1">
    <location>
        <begin position="6"/>
        <end position="26"/>
    </location>
</feature>
<organism evidence="3 4">
    <name type="scientific">Candidatus Lactobacillus pullistercoris</name>
    <dbReference type="NCBI Taxonomy" id="2838636"/>
    <lineage>
        <taxon>Bacteria</taxon>
        <taxon>Bacillati</taxon>
        <taxon>Bacillota</taxon>
        <taxon>Bacilli</taxon>
        <taxon>Lactobacillales</taxon>
        <taxon>Lactobacillaceae</taxon>
        <taxon>Lactobacillus</taxon>
    </lineage>
</organism>
<sequence length="376" mass="42656">MNLKKVVISILSTIAIIAAIFTGINITNRTASAAMNDLAKKNKYVGVTYLYKMLAVNNIKYNKFYTENKIVYRNHGEPEGIVIHETADPGATAANEAIYFNREWNKMYAYVHAFVDHNQVIQMMTPNYGVWGAGPMANDRFVQVELCEENNRNDFAKSINNDAIWSAKILHRYHLKPTNATHNGKGTVWSHAAVSKFLGGTDHGDPVGYFAKWGYNMDQFFDLIKYYYDLQDAKPKKPVKVKKESFSKNVVQTPTKKDGQKILMHDAYVYNNKGRRIRNKATLKAGIPVDILNTKTINKSKYYHIGKNQYVVASNIDGRLRKLSHNSYIYNTVGTSDGKTKLMKNSLVRTYGGQIKIAGIKYYAISPTQFVKAQNF</sequence>